<dbReference type="RefSeq" id="XP_012892226.1">
    <property type="nucleotide sequence ID" value="XM_013036772.1"/>
</dbReference>
<keyword evidence="8 11" id="KW-0472">Membrane</keyword>
<dbReference type="AlphaFoldDB" id="A0A1S3GTU1"/>
<keyword evidence="10 11" id="KW-0807">Transducer</keyword>
<feature type="domain" description="G-protein coupled receptors family 1 profile" evidence="12">
    <location>
        <begin position="1"/>
        <end position="238"/>
    </location>
</feature>
<dbReference type="PROSITE" id="PS50262">
    <property type="entry name" value="G_PROTEIN_RECEP_F1_2"/>
    <property type="match status" value="1"/>
</dbReference>
<evidence type="ECO:0000256" key="5">
    <source>
        <dbReference type="ARBA" id="ARBA00022692"/>
    </source>
</evidence>
<keyword evidence="3 11" id="KW-1003">Cell membrane</keyword>
<evidence type="ECO:0000256" key="8">
    <source>
        <dbReference type="ARBA" id="ARBA00023136"/>
    </source>
</evidence>
<gene>
    <name evidence="14" type="primary">LOC106001795</name>
</gene>
<sequence>MHLTLVNALNIIFESMPYIISSYGVLCFWDDATCKAVLFLFRVTRGLSACTTTFLSTFQALTISHNPAQCAWLKSRSSACIFPSLLSFWILNSIIYFHMIETVESNCNSTVMRLGFSHPYCQVKFGMDNQMSIISSIVLRDALSLVLMVAPSLYMVSLLYRHRRRARHLHSPSLASQPAPENTVTHTILLLVSCFVFFHCSNNIVTMYSLYTLEKLNKSKGVLVMLSFSYPTLCPFLLMKNNRMVSQWFTHLCYTKNDPL</sequence>
<evidence type="ECO:0000256" key="2">
    <source>
        <dbReference type="ARBA" id="ARBA00010663"/>
    </source>
</evidence>
<protein>
    <recommendedName>
        <fullName evidence="11">Vomeronasal type-1 receptor</fullName>
    </recommendedName>
</protein>
<dbReference type="GeneID" id="106001795"/>
<feature type="transmembrane region" description="Helical" evidence="11">
    <location>
        <begin position="188"/>
        <end position="210"/>
    </location>
</feature>
<dbReference type="PANTHER" id="PTHR24062">
    <property type="entry name" value="VOMERONASAL TYPE-1 RECEPTOR"/>
    <property type="match status" value="1"/>
</dbReference>
<evidence type="ECO:0000313" key="13">
    <source>
        <dbReference type="Proteomes" id="UP000081671"/>
    </source>
</evidence>
<dbReference type="InterPro" id="IPR017452">
    <property type="entry name" value="GPCR_Rhodpsn_7TM"/>
</dbReference>
<feature type="transmembrane region" description="Helical" evidence="11">
    <location>
        <begin position="142"/>
        <end position="160"/>
    </location>
</feature>
<feature type="transmembrane region" description="Helical" evidence="11">
    <location>
        <begin position="222"/>
        <end position="239"/>
    </location>
</feature>
<dbReference type="GO" id="GO:0007606">
    <property type="term" value="P:sensory perception of chemical stimulus"/>
    <property type="evidence" value="ECO:0007669"/>
    <property type="project" value="UniProtKB-ARBA"/>
</dbReference>
<dbReference type="InParanoid" id="A0A1S3GTU1"/>
<keyword evidence="6 11" id="KW-1133">Transmembrane helix</keyword>
<evidence type="ECO:0000256" key="11">
    <source>
        <dbReference type="RuleBase" id="RU364061"/>
    </source>
</evidence>
<evidence type="ECO:0000259" key="12">
    <source>
        <dbReference type="PROSITE" id="PS50262"/>
    </source>
</evidence>
<reference evidence="14" key="1">
    <citation type="submission" date="2025-08" db="UniProtKB">
        <authorList>
            <consortium name="RefSeq"/>
        </authorList>
    </citation>
    <scope>IDENTIFICATION</scope>
    <source>
        <tissue evidence="14">Kidney</tissue>
    </source>
</reference>
<organism evidence="13 14">
    <name type="scientific">Dipodomys ordii</name>
    <name type="common">Ord's kangaroo rat</name>
    <dbReference type="NCBI Taxonomy" id="10020"/>
    <lineage>
        <taxon>Eukaryota</taxon>
        <taxon>Metazoa</taxon>
        <taxon>Chordata</taxon>
        <taxon>Craniata</taxon>
        <taxon>Vertebrata</taxon>
        <taxon>Euteleostomi</taxon>
        <taxon>Mammalia</taxon>
        <taxon>Eutheria</taxon>
        <taxon>Euarchontoglires</taxon>
        <taxon>Glires</taxon>
        <taxon>Rodentia</taxon>
        <taxon>Castorimorpha</taxon>
        <taxon>Heteromyidae</taxon>
        <taxon>Dipodomyinae</taxon>
        <taxon>Dipodomys</taxon>
    </lineage>
</organism>
<evidence type="ECO:0000256" key="10">
    <source>
        <dbReference type="ARBA" id="ARBA00023224"/>
    </source>
</evidence>
<name>A0A1S3GTU1_DIPOR</name>
<keyword evidence="5 11" id="KW-0812">Transmembrane</keyword>
<dbReference type="GO" id="GO:0005886">
    <property type="term" value="C:plasma membrane"/>
    <property type="evidence" value="ECO:0007669"/>
    <property type="project" value="UniProtKB-SubCell"/>
</dbReference>
<feature type="transmembrane region" description="Helical" evidence="11">
    <location>
        <begin position="79"/>
        <end position="99"/>
    </location>
</feature>
<comment type="similarity">
    <text evidence="2 11">Belongs to the G-protein coupled receptor 1 family.</text>
</comment>
<comment type="caution">
    <text evidence="11">Lacks conserved residue(s) required for the propagation of feature annotation.</text>
</comment>
<dbReference type="Proteomes" id="UP000081671">
    <property type="component" value="Unplaced"/>
</dbReference>
<dbReference type="KEGG" id="dord:106001795"/>
<keyword evidence="13" id="KW-1185">Reference proteome</keyword>
<evidence type="ECO:0000256" key="1">
    <source>
        <dbReference type="ARBA" id="ARBA00004651"/>
    </source>
</evidence>
<dbReference type="Pfam" id="PF03402">
    <property type="entry name" value="V1R"/>
    <property type="match status" value="1"/>
</dbReference>
<dbReference type="GO" id="GO:0019236">
    <property type="term" value="P:response to pheromone"/>
    <property type="evidence" value="ECO:0007669"/>
    <property type="project" value="UniProtKB-KW"/>
</dbReference>
<evidence type="ECO:0000256" key="7">
    <source>
        <dbReference type="ARBA" id="ARBA00023040"/>
    </source>
</evidence>
<dbReference type="SUPFAM" id="SSF81321">
    <property type="entry name" value="Family A G protein-coupled receptor-like"/>
    <property type="match status" value="1"/>
</dbReference>
<evidence type="ECO:0000256" key="4">
    <source>
        <dbReference type="ARBA" id="ARBA00022507"/>
    </source>
</evidence>
<proteinExistence type="inferred from homology"/>
<keyword evidence="7 11" id="KW-0297">G-protein coupled receptor</keyword>
<dbReference type="Gene3D" id="1.20.1070.10">
    <property type="entry name" value="Rhodopsin 7-helix transmembrane proteins"/>
    <property type="match status" value="1"/>
</dbReference>
<keyword evidence="9 11" id="KW-0675">Receptor</keyword>
<dbReference type="PRINTS" id="PR01534">
    <property type="entry name" value="VOMERONASL1R"/>
</dbReference>
<evidence type="ECO:0000256" key="9">
    <source>
        <dbReference type="ARBA" id="ARBA00023170"/>
    </source>
</evidence>
<dbReference type="OrthoDB" id="9606139at2759"/>
<comment type="subcellular location">
    <subcellularLocation>
        <location evidence="1 11">Cell membrane</location>
        <topology evidence="1 11">Multi-pass membrane protein</topology>
    </subcellularLocation>
</comment>
<keyword evidence="4 11" id="KW-0589">Pheromone response</keyword>
<evidence type="ECO:0000256" key="6">
    <source>
        <dbReference type="ARBA" id="ARBA00022989"/>
    </source>
</evidence>
<evidence type="ECO:0000313" key="14">
    <source>
        <dbReference type="RefSeq" id="XP_012892226.1"/>
    </source>
</evidence>
<evidence type="ECO:0000256" key="3">
    <source>
        <dbReference type="ARBA" id="ARBA00022475"/>
    </source>
</evidence>
<dbReference type="InterPro" id="IPR004072">
    <property type="entry name" value="Vmron_rcpt_1"/>
</dbReference>
<accession>A0A1S3GTU1</accession>
<dbReference type="GO" id="GO:0016503">
    <property type="term" value="F:pheromone receptor activity"/>
    <property type="evidence" value="ECO:0007669"/>
    <property type="project" value="InterPro"/>
</dbReference>